<dbReference type="InterPro" id="IPR051574">
    <property type="entry name" value="ZnF_E-box_Homeobox"/>
</dbReference>
<dbReference type="GO" id="GO:0008270">
    <property type="term" value="F:zinc ion binding"/>
    <property type="evidence" value="ECO:0007669"/>
    <property type="project" value="UniProtKB-KW"/>
</dbReference>
<evidence type="ECO:0000256" key="3">
    <source>
        <dbReference type="ARBA" id="ARBA00022737"/>
    </source>
</evidence>
<keyword evidence="5" id="KW-0862">Zinc</keyword>
<evidence type="ECO:0000256" key="4">
    <source>
        <dbReference type="ARBA" id="ARBA00022771"/>
    </source>
</evidence>
<evidence type="ECO:0000256" key="5">
    <source>
        <dbReference type="ARBA" id="ARBA00022833"/>
    </source>
</evidence>
<accession>F4NVH2</accession>
<dbReference type="Proteomes" id="UP000007241">
    <property type="component" value="Unassembled WGS sequence"/>
</dbReference>
<evidence type="ECO:0000256" key="2">
    <source>
        <dbReference type="ARBA" id="ARBA00022723"/>
    </source>
</evidence>
<dbReference type="GO" id="GO:0005634">
    <property type="term" value="C:nucleus"/>
    <property type="evidence" value="ECO:0007669"/>
    <property type="project" value="UniProtKB-SubCell"/>
</dbReference>
<evidence type="ECO:0000313" key="10">
    <source>
        <dbReference type="EMBL" id="EGF83707.1"/>
    </source>
</evidence>
<name>F4NVH2_BATDJ</name>
<keyword evidence="6" id="KW-0238">DNA-binding</keyword>
<keyword evidence="11" id="KW-1185">Reference proteome</keyword>
<dbReference type="InParanoid" id="F4NVH2"/>
<organism evidence="10 11">
    <name type="scientific">Batrachochytrium dendrobatidis (strain JAM81 / FGSC 10211)</name>
    <name type="common">Frog chytrid fungus</name>
    <dbReference type="NCBI Taxonomy" id="684364"/>
    <lineage>
        <taxon>Eukaryota</taxon>
        <taxon>Fungi</taxon>
        <taxon>Fungi incertae sedis</taxon>
        <taxon>Chytridiomycota</taxon>
        <taxon>Chytridiomycota incertae sedis</taxon>
        <taxon>Chytridiomycetes</taxon>
        <taxon>Rhizophydiales</taxon>
        <taxon>Rhizophydiales incertae sedis</taxon>
        <taxon>Batrachochytrium</taxon>
    </lineage>
</organism>
<reference evidence="10 11" key="1">
    <citation type="submission" date="2009-12" db="EMBL/GenBank/DDBJ databases">
        <title>The draft genome of Batrachochytrium dendrobatidis.</title>
        <authorList>
            <consortium name="US DOE Joint Genome Institute (JGI-PGF)"/>
            <person name="Kuo A."/>
            <person name="Salamov A."/>
            <person name="Schmutz J."/>
            <person name="Lucas S."/>
            <person name="Pitluck S."/>
            <person name="Rosenblum E."/>
            <person name="Stajich J."/>
            <person name="Eisen M."/>
            <person name="Grigoriev I.V."/>
        </authorList>
    </citation>
    <scope>NUCLEOTIDE SEQUENCE [LARGE SCALE GENOMIC DNA]</scope>
    <source>
        <strain evidence="11">JAM81 / FGSC 10211</strain>
    </source>
</reference>
<dbReference type="GO" id="GO:0003677">
    <property type="term" value="F:DNA binding"/>
    <property type="evidence" value="ECO:0007669"/>
    <property type="project" value="UniProtKB-KW"/>
</dbReference>
<evidence type="ECO:0000256" key="1">
    <source>
        <dbReference type="ARBA" id="ARBA00004123"/>
    </source>
</evidence>
<feature type="compositionally biased region" description="Polar residues" evidence="8">
    <location>
        <begin position="158"/>
        <end position="170"/>
    </location>
</feature>
<evidence type="ECO:0000256" key="6">
    <source>
        <dbReference type="ARBA" id="ARBA00023125"/>
    </source>
</evidence>
<dbReference type="PANTHER" id="PTHR24391:SF18">
    <property type="entry name" value="EG:115C2.6 PROTEIN"/>
    <property type="match status" value="1"/>
</dbReference>
<evidence type="ECO:0000256" key="7">
    <source>
        <dbReference type="ARBA" id="ARBA00023242"/>
    </source>
</evidence>
<keyword evidence="7" id="KW-0539">Nucleus</keyword>
<gene>
    <name evidence="10" type="ORF">BATDEDRAFT_86083</name>
</gene>
<feature type="compositionally biased region" description="Polar residues" evidence="8">
    <location>
        <begin position="26"/>
        <end position="54"/>
    </location>
</feature>
<evidence type="ECO:0000256" key="9">
    <source>
        <dbReference type="SAM" id="SignalP"/>
    </source>
</evidence>
<feature type="region of interest" description="Disordered" evidence="8">
    <location>
        <begin position="23"/>
        <end position="99"/>
    </location>
</feature>
<dbReference type="AlphaFoldDB" id="F4NVH2"/>
<feature type="compositionally biased region" description="Polar residues" evidence="8">
    <location>
        <begin position="70"/>
        <end position="96"/>
    </location>
</feature>
<keyword evidence="9" id="KW-0732">Signal</keyword>
<feature type="compositionally biased region" description="Polar residues" evidence="8">
    <location>
        <begin position="126"/>
        <end position="143"/>
    </location>
</feature>
<keyword evidence="4" id="KW-0863">Zinc-finger</keyword>
<feature type="region of interest" description="Disordered" evidence="8">
    <location>
        <begin position="114"/>
        <end position="208"/>
    </location>
</feature>
<dbReference type="RefSeq" id="XP_006676200.1">
    <property type="nucleotide sequence ID" value="XM_006676137.1"/>
</dbReference>
<dbReference type="GO" id="GO:0006355">
    <property type="term" value="P:regulation of DNA-templated transcription"/>
    <property type="evidence" value="ECO:0007669"/>
    <property type="project" value="UniProtKB-ARBA"/>
</dbReference>
<keyword evidence="3" id="KW-0677">Repeat</keyword>
<evidence type="ECO:0000313" key="11">
    <source>
        <dbReference type="Proteomes" id="UP000007241"/>
    </source>
</evidence>
<feature type="signal peptide" evidence="9">
    <location>
        <begin position="1"/>
        <end position="18"/>
    </location>
</feature>
<dbReference type="GeneID" id="18242327"/>
<proteinExistence type="predicted"/>
<dbReference type="HOGENOM" id="CLU_056025_0_1_1"/>
<keyword evidence="2" id="KW-0479">Metal-binding</keyword>
<feature type="chain" id="PRO_5003314590" evidence="9">
    <location>
        <begin position="19"/>
        <end position="311"/>
    </location>
</feature>
<sequence>MKLVDILLLLTAAATANAILIPANNDDSPQASGTSSQMSGPTNEPSPGTSNEYQQEPVDLSLSDRIRQQPMDQPNPNTPTQGQRPTATVTGPSTLKQGRKRIMDVIDLLISRQNQQRPMDEVDPNASKQSQQQPTDVAGPSTSKRSRKRPINEIRPSIFSQASGSTNEPSPSAPKRDRKQPIDQPIPSTSRQDQQQPMGQGESANTVTNQIAVLGPRYQRSFNRIKKRLVESKKIAKEKREEYCKHADLKFSQQLALARGEEISEPRHNPDTENQLKQEYEKASRRVYAIRHGLKVFMEKHGLEFEEPGSD</sequence>
<feature type="compositionally biased region" description="Polar residues" evidence="8">
    <location>
        <begin position="186"/>
        <end position="208"/>
    </location>
</feature>
<dbReference type="PANTHER" id="PTHR24391">
    <property type="entry name" value="HISTONE H4 TRANSCRIPTION FACTOR-RELATED"/>
    <property type="match status" value="1"/>
</dbReference>
<comment type="subcellular location">
    <subcellularLocation>
        <location evidence="1">Nucleus</location>
    </subcellularLocation>
</comment>
<evidence type="ECO:0000256" key="8">
    <source>
        <dbReference type="SAM" id="MobiDB-lite"/>
    </source>
</evidence>
<protein>
    <submittedName>
        <fullName evidence="10">Uncharacterized protein</fullName>
    </submittedName>
</protein>
<dbReference type="EMBL" id="GL882879">
    <property type="protein sequence ID" value="EGF83707.1"/>
    <property type="molecule type" value="Genomic_DNA"/>
</dbReference>